<dbReference type="Pfam" id="PF12412">
    <property type="entry name" value="DUF3667"/>
    <property type="match status" value="1"/>
</dbReference>
<accession>A0ABU1WD45</accession>
<proteinExistence type="predicted"/>
<keyword evidence="1" id="KW-0472">Membrane</keyword>
<feature type="transmembrane region" description="Helical" evidence="1">
    <location>
        <begin position="431"/>
        <end position="450"/>
    </location>
</feature>
<name>A0ABU1WD45_9GAMM</name>
<feature type="transmembrane region" description="Helical" evidence="1">
    <location>
        <begin position="470"/>
        <end position="497"/>
    </location>
</feature>
<feature type="transmembrane region" description="Helical" evidence="1">
    <location>
        <begin position="362"/>
        <end position="385"/>
    </location>
</feature>
<sequence>MTASDHATPTHCENCHEPLHGQYCYACGQSVINPVRHASHALEEVFESFWHLDGRIFRTLRDLIAPGRVALNYLAGHRARYVAPLRLFVILSVVTFFVAQFAIRTDAGTGPDPIVQFDDNNSTGDEGKRFQQADTIAEVEQIRAETLKELGQARATVPAAVPGARKGIDAAIVAINRKADQRVEVLRKDQDLSAEQVAEARAEAAAMRKDQARVEAGGAPKKPLLETAPTLADVERLRDEKLKPRQERLAKLPADAVTARKVELREIRSTNLTAGCRAAQLQIQHATATEGPRTRKAADDARVYGDNECGDIDFTMFGTEPWDEEANPVTLGSAPQFVNRWLNRQIAHGRENIARAQKDPSLYFRALVGAVPSALFLLVPVFALLLKLAYLGSGRLYLEHLVVALYSHAYLCLVMLAFFLLLVIDHAIAPHWAGFSWISGLIGTLLWLWLPVYLLLMQKRVYGNGWPVTLLRYLVIGNLYFVLLTFAAVFLAIASIVRM</sequence>
<reference evidence="2 3" key="1">
    <citation type="submission" date="2023-07" db="EMBL/GenBank/DDBJ databases">
        <title>Sorghum-associated microbial communities from plants grown in Nebraska, USA.</title>
        <authorList>
            <person name="Schachtman D."/>
        </authorList>
    </citation>
    <scope>NUCLEOTIDE SEQUENCE [LARGE SCALE GENOMIC DNA]</scope>
    <source>
        <strain evidence="2 3">BE198</strain>
    </source>
</reference>
<keyword evidence="1" id="KW-1133">Transmembrane helix</keyword>
<dbReference type="InterPro" id="IPR022134">
    <property type="entry name" value="DUF3667"/>
</dbReference>
<feature type="transmembrane region" description="Helical" evidence="1">
    <location>
        <begin position="405"/>
        <end position="424"/>
    </location>
</feature>
<keyword evidence="1" id="KW-0812">Transmembrane</keyword>
<gene>
    <name evidence="2" type="ORF">J2X06_002763</name>
</gene>
<evidence type="ECO:0008006" key="4">
    <source>
        <dbReference type="Google" id="ProtNLM"/>
    </source>
</evidence>
<evidence type="ECO:0000256" key="1">
    <source>
        <dbReference type="SAM" id="Phobius"/>
    </source>
</evidence>
<dbReference type="Proteomes" id="UP001251524">
    <property type="component" value="Unassembled WGS sequence"/>
</dbReference>
<comment type="caution">
    <text evidence="2">The sequence shown here is derived from an EMBL/GenBank/DDBJ whole genome shotgun (WGS) entry which is preliminary data.</text>
</comment>
<protein>
    <recommendedName>
        <fullName evidence="4">DUF3667 domain-containing protein</fullName>
    </recommendedName>
</protein>
<organism evidence="2 3">
    <name type="scientific">Lysobacter niastensis</name>
    <dbReference type="NCBI Taxonomy" id="380629"/>
    <lineage>
        <taxon>Bacteria</taxon>
        <taxon>Pseudomonadati</taxon>
        <taxon>Pseudomonadota</taxon>
        <taxon>Gammaproteobacteria</taxon>
        <taxon>Lysobacterales</taxon>
        <taxon>Lysobacteraceae</taxon>
        <taxon>Lysobacter</taxon>
    </lineage>
</organism>
<evidence type="ECO:0000313" key="2">
    <source>
        <dbReference type="EMBL" id="MDR7135554.1"/>
    </source>
</evidence>
<dbReference type="RefSeq" id="WP_310063294.1">
    <property type="nucleotide sequence ID" value="NZ_JAVDVY010000002.1"/>
</dbReference>
<keyword evidence="3" id="KW-1185">Reference proteome</keyword>
<dbReference type="EMBL" id="JAVDVY010000002">
    <property type="protein sequence ID" value="MDR7135554.1"/>
    <property type="molecule type" value="Genomic_DNA"/>
</dbReference>
<evidence type="ECO:0000313" key="3">
    <source>
        <dbReference type="Proteomes" id="UP001251524"/>
    </source>
</evidence>
<feature type="transmembrane region" description="Helical" evidence="1">
    <location>
        <begin position="81"/>
        <end position="103"/>
    </location>
</feature>